<protein>
    <submittedName>
        <fullName evidence="2">Class I SAM-dependent methyltransferase</fullName>
    </submittedName>
</protein>
<evidence type="ECO:0000313" key="3">
    <source>
        <dbReference type="Proteomes" id="UP000782312"/>
    </source>
</evidence>
<dbReference type="Pfam" id="PF08241">
    <property type="entry name" value="Methyltransf_11"/>
    <property type="match status" value="1"/>
</dbReference>
<comment type="caution">
    <text evidence="2">The sequence shown here is derived from an EMBL/GenBank/DDBJ whole genome shotgun (WGS) entry which is preliminary data.</text>
</comment>
<dbReference type="PANTHER" id="PTHR43861">
    <property type="entry name" value="TRANS-ACONITATE 2-METHYLTRANSFERASE-RELATED"/>
    <property type="match status" value="1"/>
</dbReference>
<feature type="domain" description="Methyltransferase type 11" evidence="1">
    <location>
        <begin position="52"/>
        <end position="147"/>
    </location>
</feature>
<proteinExistence type="predicted"/>
<dbReference type="InterPro" id="IPR029063">
    <property type="entry name" value="SAM-dependent_MTases_sf"/>
</dbReference>
<keyword evidence="2" id="KW-0808">Transferase</keyword>
<evidence type="ECO:0000313" key="2">
    <source>
        <dbReference type="EMBL" id="MBI3126575.1"/>
    </source>
</evidence>
<dbReference type="EMBL" id="JACPUR010000004">
    <property type="protein sequence ID" value="MBI3126575.1"/>
    <property type="molecule type" value="Genomic_DNA"/>
</dbReference>
<dbReference type="InterPro" id="IPR013216">
    <property type="entry name" value="Methyltransf_11"/>
</dbReference>
<dbReference type="PANTHER" id="PTHR43861:SF1">
    <property type="entry name" value="TRANS-ACONITATE 2-METHYLTRANSFERASE"/>
    <property type="match status" value="1"/>
</dbReference>
<dbReference type="Gene3D" id="3.40.50.150">
    <property type="entry name" value="Vaccinia Virus protein VP39"/>
    <property type="match status" value="1"/>
</dbReference>
<organism evidence="2 3">
    <name type="scientific">Tectimicrobiota bacterium</name>
    <dbReference type="NCBI Taxonomy" id="2528274"/>
    <lineage>
        <taxon>Bacteria</taxon>
        <taxon>Pseudomonadati</taxon>
        <taxon>Nitrospinota/Tectimicrobiota group</taxon>
        <taxon>Candidatus Tectimicrobiota</taxon>
    </lineage>
</organism>
<sequence length="261" mass="28730">MGFYKNEAARLNVESFTRRADCFTERTKGDPIPALRRAVERIGFGPGRWAADFGVGTGNSALPFLQAGGRVLGIDITPAMARSGRKRLAEESLARNAHFVLALCERAPLPDGAADCAVCRNTFHHLARPEEVLREMARAVRPGGVVLLMDHLYPDDGRERARIEEIDHVREPAMVRILSMKDMRALFARCGLEVESAETMSRRDTFDNWLRGAETAAGSVPFVRAGVERLREEGGSWMAPEGEGAGLTVLRWDALVTGRKG</sequence>
<dbReference type="GO" id="GO:0032259">
    <property type="term" value="P:methylation"/>
    <property type="evidence" value="ECO:0007669"/>
    <property type="project" value="UniProtKB-KW"/>
</dbReference>
<dbReference type="SUPFAM" id="SSF53335">
    <property type="entry name" value="S-adenosyl-L-methionine-dependent methyltransferases"/>
    <property type="match status" value="1"/>
</dbReference>
<keyword evidence="2" id="KW-0489">Methyltransferase</keyword>
<name>A0A932HYD2_UNCTE</name>
<reference evidence="2" key="1">
    <citation type="submission" date="2020-07" db="EMBL/GenBank/DDBJ databases">
        <title>Huge and variable diversity of episymbiotic CPR bacteria and DPANN archaea in groundwater ecosystems.</title>
        <authorList>
            <person name="He C.Y."/>
            <person name="Keren R."/>
            <person name="Whittaker M."/>
            <person name="Farag I.F."/>
            <person name="Doudna J."/>
            <person name="Cate J.H.D."/>
            <person name="Banfield J.F."/>
        </authorList>
    </citation>
    <scope>NUCLEOTIDE SEQUENCE</scope>
    <source>
        <strain evidence="2">NC_groundwater_763_Ag_S-0.2um_68_21</strain>
    </source>
</reference>
<dbReference type="CDD" id="cd02440">
    <property type="entry name" value="AdoMet_MTases"/>
    <property type="match status" value="1"/>
</dbReference>
<evidence type="ECO:0000259" key="1">
    <source>
        <dbReference type="Pfam" id="PF08241"/>
    </source>
</evidence>
<gene>
    <name evidence="2" type="ORF">HYZ11_03110</name>
</gene>
<dbReference type="Proteomes" id="UP000782312">
    <property type="component" value="Unassembled WGS sequence"/>
</dbReference>
<accession>A0A932HYD2</accession>
<dbReference type="GO" id="GO:0008757">
    <property type="term" value="F:S-adenosylmethionine-dependent methyltransferase activity"/>
    <property type="evidence" value="ECO:0007669"/>
    <property type="project" value="InterPro"/>
</dbReference>
<dbReference type="AlphaFoldDB" id="A0A932HYD2"/>